<dbReference type="InterPro" id="IPR002557">
    <property type="entry name" value="Chitin-bd_dom"/>
</dbReference>
<organism evidence="4 5">
    <name type="scientific">Octopus sinensis</name>
    <name type="common">East Asian common octopus</name>
    <dbReference type="NCBI Taxonomy" id="2607531"/>
    <lineage>
        <taxon>Eukaryota</taxon>
        <taxon>Metazoa</taxon>
        <taxon>Spiralia</taxon>
        <taxon>Lophotrochozoa</taxon>
        <taxon>Mollusca</taxon>
        <taxon>Cephalopoda</taxon>
        <taxon>Coleoidea</taxon>
        <taxon>Octopodiformes</taxon>
        <taxon>Octopoda</taxon>
        <taxon>Incirrata</taxon>
        <taxon>Octopodidae</taxon>
        <taxon>Octopus</taxon>
    </lineage>
</organism>
<dbReference type="PROSITE" id="PS50940">
    <property type="entry name" value="CHIT_BIND_II"/>
    <property type="match status" value="1"/>
</dbReference>
<feature type="chain" id="PRO_5028908121" evidence="2">
    <location>
        <begin position="20"/>
        <end position="283"/>
    </location>
</feature>
<dbReference type="Gene3D" id="2.170.140.10">
    <property type="entry name" value="Chitin binding domain"/>
    <property type="match status" value="1"/>
</dbReference>
<keyword evidence="2" id="KW-0732">Signal</keyword>
<gene>
    <name evidence="5" type="primary">LOC118761138</name>
</gene>
<evidence type="ECO:0000259" key="3">
    <source>
        <dbReference type="PROSITE" id="PS50940"/>
    </source>
</evidence>
<dbReference type="SMART" id="SM00494">
    <property type="entry name" value="ChtBD2"/>
    <property type="match status" value="1"/>
</dbReference>
<dbReference type="RefSeq" id="XP_036354724.1">
    <property type="nucleotide sequence ID" value="XM_036498831.1"/>
</dbReference>
<dbReference type="SUPFAM" id="SSF57625">
    <property type="entry name" value="Invertebrate chitin-binding proteins"/>
    <property type="match status" value="1"/>
</dbReference>
<evidence type="ECO:0000256" key="1">
    <source>
        <dbReference type="SAM" id="MobiDB-lite"/>
    </source>
</evidence>
<evidence type="ECO:0000256" key="2">
    <source>
        <dbReference type="SAM" id="SignalP"/>
    </source>
</evidence>
<name>A0A7E6EHI5_9MOLL</name>
<dbReference type="KEGG" id="osn:118761138"/>
<dbReference type="AlphaFoldDB" id="A0A7E6EHI5"/>
<feature type="region of interest" description="Disordered" evidence="1">
    <location>
        <begin position="200"/>
        <end position="246"/>
    </location>
</feature>
<dbReference type="GO" id="GO:0005576">
    <property type="term" value="C:extracellular region"/>
    <property type="evidence" value="ECO:0007669"/>
    <property type="project" value="InterPro"/>
</dbReference>
<proteinExistence type="predicted"/>
<keyword evidence="4" id="KW-1185">Reference proteome</keyword>
<dbReference type="Proteomes" id="UP000515154">
    <property type="component" value="Unplaced"/>
</dbReference>
<evidence type="ECO:0000313" key="5">
    <source>
        <dbReference type="RefSeq" id="XP_036354724.1"/>
    </source>
</evidence>
<sequence length="283" mass="30737">MILFAAIFILVTDVVLIQGQVRNFCPAPNGFFEDFNDPTCRRFLQCQNAVATVRRCRQNNNIFNPVLHRCSPGNQQTCNLFRGINNNNNNANGNFGPWNPANGANGVIGGAGAGGVGVNPANPWNNNNGFAGRQWGRNPQWNNNGQQAPWGGVNNGAVPRGNWPGSTGPWNNNNNNNGFVGRPDFGIFTPGAFNFVRRQQNGGQQPEQVDVNGNRNRTAGVRLNDGREQTGTDSAPADPNAGNPATGVGTAALLVIDGLEEEFREVMRRYPHVHTHTHTHTYI</sequence>
<accession>A0A7E6EHI5</accession>
<dbReference type="Pfam" id="PF01607">
    <property type="entry name" value="CBM_14"/>
    <property type="match status" value="1"/>
</dbReference>
<dbReference type="InterPro" id="IPR036508">
    <property type="entry name" value="Chitin-bd_dom_sf"/>
</dbReference>
<reference evidence="5" key="1">
    <citation type="submission" date="2025-08" db="UniProtKB">
        <authorList>
            <consortium name="RefSeq"/>
        </authorList>
    </citation>
    <scope>IDENTIFICATION</scope>
</reference>
<feature type="domain" description="Chitin-binding type-2" evidence="3">
    <location>
        <begin position="22"/>
        <end position="80"/>
    </location>
</feature>
<feature type="signal peptide" evidence="2">
    <location>
        <begin position="1"/>
        <end position="19"/>
    </location>
</feature>
<feature type="compositionally biased region" description="Polar residues" evidence="1">
    <location>
        <begin position="200"/>
        <end position="217"/>
    </location>
</feature>
<evidence type="ECO:0000313" key="4">
    <source>
        <dbReference type="Proteomes" id="UP000515154"/>
    </source>
</evidence>
<dbReference type="GO" id="GO:0008061">
    <property type="term" value="F:chitin binding"/>
    <property type="evidence" value="ECO:0007669"/>
    <property type="project" value="InterPro"/>
</dbReference>
<protein>
    <submittedName>
        <fullName evidence="5">N66 matrix protein-like</fullName>
    </submittedName>
</protein>